<keyword evidence="6" id="KW-0508">mRNA splicing</keyword>
<dbReference type="EMBL" id="GBRH01193859">
    <property type="protein sequence ID" value="JAE04037.1"/>
    <property type="molecule type" value="Transcribed_RNA"/>
</dbReference>
<dbReference type="PANTHER" id="PTHR46247">
    <property type="entry name" value="CRS2-ASSOCIATED FACTOR 1, CHLOROPLASTIC"/>
    <property type="match status" value="1"/>
</dbReference>
<dbReference type="InterPro" id="IPR044599">
    <property type="entry name" value="CAF1P_plant"/>
</dbReference>
<keyword evidence="2" id="KW-0507">mRNA processing</keyword>
<evidence type="ECO:0000256" key="1">
    <source>
        <dbReference type="ARBA" id="ARBA00004470"/>
    </source>
</evidence>
<reference evidence="11" key="2">
    <citation type="journal article" date="2015" name="Data Brief">
        <title>Shoot transcriptome of the giant reed, Arundo donax.</title>
        <authorList>
            <person name="Barrero R.A."/>
            <person name="Guerrero F.D."/>
            <person name="Moolhuijzen P."/>
            <person name="Goolsby J.A."/>
            <person name="Tidwell J."/>
            <person name="Bellgard S.E."/>
            <person name="Bellgard M.I."/>
        </authorList>
    </citation>
    <scope>NUCLEOTIDE SEQUENCE</scope>
    <source>
        <tissue evidence="11">Shoot tissue taken approximately 20 cm above the soil surface</tissue>
    </source>
</reference>
<dbReference type="AlphaFoldDB" id="A0A0A9EVD6"/>
<feature type="region of interest" description="Disordered" evidence="9">
    <location>
        <begin position="84"/>
        <end position="147"/>
    </location>
</feature>
<name>A0A0A9EVD6_ARUDO</name>
<evidence type="ECO:0000256" key="2">
    <source>
        <dbReference type="ARBA" id="ARBA00022664"/>
    </source>
</evidence>
<evidence type="ECO:0000256" key="5">
    <source>
        <dbReference type="ARBA" id="ARBA00022946"/>
    </source>
</evidence>
<keyword evidence="4 8" id="KW-0694">RNA-binding</keyword>
<evidence type="ECO:0000256" key="4">
    <source>
        <dbReference type="ARBA" id="ARBA00022884"/>
    </source>
</evidence>
<dbReference type="InterPro" id="IPR035920">
    <property type="entry name" value="YhbY-like_sf"/>
</dbReference>
<proteinExistence type="predicted"/>
<comment type="subcellular location">
    <subcellularLocation>
        <location evidence="1">Plastid</location>
        <location evidence="1">Chloroplast stroma</location>
    </subcellularLocation>
</comment>
<evidence type="ECO:0000259" key="10">
    <source>
        <dbReference type="PROSITE" id="PS51295"/>
    </source>
</evidence>
<feature type="domain" description="CRM" evidence="10">
    <location>
        <begin position="1"/>
        <end position="87"/>
    </location>
</feature>
<organism evidence="11">
    <name type="scientific">Arundo donax</name>
    <name type="common">Giant reed</name>
    <name type="synonym">Donax arundinaceus</name>
    <dbReference type="NCBI Taxonomy" id="35708"/>
    <lineage>
        <taxon>Eukaryota</taxon>
        <taxon>Viridiplantae</taxon>
        <taxon>Streptophyta</taxon>
        <taxon>Embryophyta</taxon>
        <taxon>Tracheophyta</taxon>
        <taxon>Spermatophyta</taxon>
        <taxon>Magnoliopsida</taxon>
        <taxon>Liliopsida</taxon>
        <taxon>Poales</taxon>
        <taxon>Poaceae</taxon>
        <taxon>PACMAD clade</taxon>
        <taxon>Arundinoideae</taxon>
        <taxon>Arundineae</taxon>
        <taxon>Arundo</taxon>
    </lineage>
</organism>
<sequence length="147" mass="16210">MRKKGLHVPVLTKLAKNGYYASLVPMVRDAFLTDELVRIDCKGLPKSDYRKIGVKLRDLVPCILVSFDKEQIIVWRGKDYDGNLQDHMHKSSPSSADSEGASVKDENGDQEQTSNDWSSDECSGISSSDEVPGDMSVISDADSSRSI</sequence>
<dbReference type="GO" id="GO:0000373">
    <property type="term" value="P:Group II intron splicing"/>
    <property type="evidence" value="ECO:0007669"/>
    <property type="project" value="InterPro"/>
</dbReference>
<dbReference type="GO" id="GO:1990904">
    <property type="term" value="C:ribonucleoprotein complex"/>
    <property type="evidence" value="ECO:0007669"/>
    <property type="project" value="UniProtKB-KW"/>
</dbReference>
<keyword evidence="5" id="KW-0809">Transit peptide</keyword>
<reference evidence="11" key="1">
    <citation type="submission" date="2014-09" db="EMBL/GenBank/DDBJ databases">
        <authorList>
            <person name="Magalhaes I.L.F."/>
            <person name="Oliveira U."/>
            <person name="Santos F.R."/>
            <person name="Vidigal T.H.D.A."/>
            <person name="Brescovit A.D."/>
            <person name="Santos A.J."/>
        </authorList>
    </citation>
    <scope>NUCLEOTIDE SEQUENCE</scope>
    <source>
        <tissue evidence="11">Shoot tissue taken approximately 20 cm above the soil surface</tissue>
    </source>
</reference>
<keyword evidence="3" id="KW-0677">Repeat</keyword>
<dbReference type="GO" id="GO:0006397">
    <property type="term" value="P:mRNA processing"/>
    <property type="evidence" value="ECO:0007669"/>
    <property type="project" value="UniProtKB-KW"/>
</dbReference>
<dbReference type="InterPro" id="IPR001890">
    <property type="entry name" value="RNA-binding_CRM"/>
</dbReference>
<accession>A0A0A9EVD6</accession>
<evidence type="ECO:0000256" key="7">
    <source>
        <dbReference type="ARBA" id="ARBA00023274"/>
    </source>
</evidence>
<dbReference type="GO" id="GO:0009570">
    <property type="term" value="C:chloroplast stroma"/>
    <property type="evidence" value="ECO:0007669"/>
    <property type="project" value="UniProtKB-SubCell"/>
</dbReference>
<keyword evidence="7" id="KW-0687">Ribonucleoprotein</keyword>
<dbReference type="PANTHER" id="PTHR46247:SF2">
    <property type="entry name" value="CRS2-ASSOCIATED FACTOR 1, MITOCHONDRIAL"/>
    <property type="match status" value="1"/>
</dbReference>
<dbReference type="GO" id="GO:0003723">
    <property type="term" value="F:RNA binding"/>
    <property type="evidence" value="ECO:0007669"/>
    <property type="project" value="UniProtKB-UniRule"/>
</dbReference>
<evidence type="ECO:0000256" key="8">
    <source>
        <dbReference type="PROSITE-ProRule" id="PRU00626"/>
    </source>
</evidence>
<dbReference type="SMART" id="SM01103">
    <property type="entry name" value="CRS1_YhbY"/>
    <property type="match status" value="1"/>
</dbReference>
<evidence type="ECO:0000256" key="6">
    <source>
        <dbReference type="ARBA" id="ARBA00023187"/>
    </source>
</evidence>
<dbReference type="SUPFAM" id="SSF75471">
    <property type="entry name" value="YhbY-like"/>
    <property type="match status" value="1"/>
</dbReference>
<protein>
    <recommendedName>
        <fullName evidence="10">CRM domain-containing protein</fullName>
    </recommendedName>
</protein>
<evidence type="ECO:0000313" key="11">
    <source>
        <dbReference type="EMBL" id="JAE04037.1"/>
    </source>
</evidence>
<evidence type="ECO:0000256" key="3">
    <source>
        <dbReference type="ARBA" id="ARBA00022737"/>
    </source>
</evidence>
<feature type="compositionally biased region" description="Low complexity" evidence="9">
    <location>
        <begin position="116"/>
        <end position="129"/>
    </location>
</feature>
<dbReference type="PROSITE" id="PS51295">
    <property type="entry name" value="CRM"/>
    <property type="match status" value="1"/>
</dbReference>
<dbReference type="Pfam" id="PF01985">
    <property type="entry name" value="CRS1_YhbY"/>
    <property type="match status" value="1"/>
</dbReference>
<evidence type="ECO:0000256" key="9">
    <source>
        <dbReference type="SAM" id="MobiDB-lite"/>
    </source>
</evidence>
<dbReference type="FunFam" id="3.30.110.60:FF:000002">
    <property type="entry name" value="CRS2-associated factor 1, chloroplastic"/>
    <property type="match status" value="1"/>
</dbReference>
<feature type="compositionally biased region" description="Low complexity" evidence="9">
    <location>
        <begin position="91"/>
        <end position="101"/>
    </location>
</feature>
<dbReference type="Gene3D" id="3.30.110.60">
    <property type="entry name" value="YhbY-like"/>
    <property type="match status" value="1"/>
</dbReference>